<dbReference type="GO" id="GO:0008157">
    <property type="term" value="F:protein phosphatase 1 binding"/>
    <property type="evidence" value="ECO:0007669"/>
    <property type="project" value="TreeGrafter"/>
</dbReference>
<reference evidence="3 4" key="2">
    <citation type="submission" date="2018-11" db="EMBL/GenBank/DDBJ databases">
        <authorList>
            <consortium name="Pathogen Informatics"/>
        </authorList>
    </citation>
    <scope>NUCLEOTIDE SEQUENCE [LARGE SCALE GENOMIC DNA]</scope>
</reference>
<evidence type="ECO:0000313" key="4">
    <source>
        <dbReference type="Proteomes" id="UP000271162"/>
    </source>
</evidence>
<evidence type="ECO:0000256" key="1">
    <source>
        <dbReference type="SAM" id="MobiDB-lite"/>
    </source>
</evidence>
<dbReference type="GO" id="GO:0000164">
    <property type="term" value="C:protein phosphatase type 1 complex"/>
    <property type="evidence" value="ECO:0007669"/>
    <property type="project" value="TreeGrafter"/>
</dbReference>
<dbReference type="Proteomes" id="UP000271162">
    <property type="component" value="Unassembled WGS sequence"/>
</dbReference>
<dbReference type="InterPro" id="IPR038175">
    <property type="entry name" value="CBM21_dom_sf"/>
</dbReference>
<reference evidence="5" key="1">
    <citation type="submission" date="2017-02" db="UniProtKB">
        <authorList>
            <consortium name="WormBaseParasite"/>
        </authorList>
    </citation>
    <scope>IDENTIFICATION</scope>
</reference>
<dbReference type="InterPro" id="IPR005036">
    <property type="entry name" value="CBM21_dom"/>
</dbReference>
<evidence type="ECO:0000313" key="3">
    <source>
        <dbReference type="EMBL" id="VDL68365.1"/>
    </source>
</evidence>
<dbReference type="AlphaFoldDB" id="A0A0N4XQH2"/>
<dbReference type="EMBL" id="UYSL01009688">
    <property type="protein sequence ID" value="VDL68365.1"/>
    <property type="molecule type" value="Genomic_DNA"/>
</dbReference>
<dbReference type="STRING" id="27835.A0A0N4XQH2"/>
<organism evidence="5">
    <name type="scientific">Nippostrongylus brasiliensis</name>
    <name type="common">Rat hookworm</name>
    <dbReference type="NCBI Taxonomy" id="27835"/>
    <lineage>
        <taxon>Eukaryota</taxon>
        <taxon>Metazoa</taxon>
        <taxon>Ecdysozoa</taxon>
        <taxon>Nematoda</taxon>
        <taxon>Chromadorea</taxon>
        <taxon>Rhabditida</taxon>
        <taxon>Rhabditina</taxon>
        <taxon>Rhabditomorpha</taxon>
        <taxon>Strongyloidea</taxon>
        <taxon>Heligmosomidae</taxon>
        <taxon>Nippostrongylus</taxon>
    </lineage>
</organism>
<dbReference type="GO" id="GO:0005979">
    <property type="term" value="P:regulation of glycogen biosynthetic process"/>
    <property type="evidence" value="ECO:0007669"/>
    <property type="project" value="TreeGrafter"/>
</dbReference>
<protein>
    <submittedName>
        <fullName evidence="5">Glycogen-binding subunit 76A (inferred by orthology to a D. melanogaster protein)</fullName>
    </submittedName>
</protein>
<dbReference type="InterPro" id="IPR050782">
    <property type="entry name" value="PP1_regulatory_subunit_3"/>
</dbReference>
<dbReference type="PANTHER" id="PTHR12307:SF53">
    <property type="entry name" value="PROTEIN PHOSPHATASE 1 REGULATORY SUBUNIT"/>
    <property type="match status" value="1"/>
</dbReference>
<dbReference type="GO" id="GO:2001069">
    <property type="term" value="F:glycogen binding"/>
    <property type="evidence" value="ECO:0007669"/>
    <property type="project" value="TreeGrafter"/>
</dbReference>
<proteinExistence type="predicted"/>
<keyword evidence="4" id="KW-1185">Reference proteome</keyword>
<accession>A0A0N4XQH2</accession>
<feature type="compositionally biased region" description="Basic and acidic residues" evidence="1">
    <location>
        <begin position="11"/>
        <end position="20"/>
    </location>
</feature>
<evidence type="ECO:0000259" key="2">
    <source>
        <dbReference type="PROSITE" id="PS51159"/>
    </source>
</evidence>
<feature type="region of interest" description="Disordered" evidence="1">
    <location>
        <begin position="1"/>
        <end position="33"/>
    </location>
</feature>
<dbReference type="WBParaSite" id="NBR_0000477401-mRNA-1">
    <property type="protein sequence ID" value="NBR_0000477401-mRNA-1"/>
    <property type="gene ID" value="NBR_0000477401"/>
</dbReference>
<dbReference type="Pfam" id="PF03370">
    <property type="entry name" value="CBM_21"/>
    <property type="match status" value="1"/>
</dbReference>
<dbReference type="PROSITE" id="PS51159">
    <property type="entry name" value="CBM21"/>
    <property type="match status" value="1"/>
</dbReference>
<gene>
    <name evidence="3" type="ORF">NBR_LOCUS4776</name>
</gene>
<dbReference type="PANTHER" id="PTHR12307">
    <property type="entry name" value="PROTEIN PHOSPHATASE 1 REGULATORY SUBUNIT"/>
    <property type="match status" value="1"/>
</dbReference>
<feature type="domain" description="CBM21" evidence="2">
    <location>
        <begin position="92"/>
        <end position="144"/>
    </location>
</feature>
<evidence type="ECO:0000313" key="5">
    <source>
        <dbReference type="WBParaSite" id="NBR_0000477401-mRNA-1"/>
    </source>
</evidence>
<sequence>MGSAGSYGNEHTVESLRDVRSNTLPSALRRSRSKACGKRVRFADALGLDLEKRQYFTDNKDPNPYPTPPSSPTPAYCLVPTNFAYRSEYEYNQCARDQKVCLAKLRTQGYTISGQINVANIAFSKQVAIRYTTNDWASYDEVAA</sequence>
<dbReference type="Gene3D" id="2.60.40.2440">
    <property type="entry name" value="Carbohydrate binding type-21 domain"/>
    <property type="match status" value="1"/>
</dbReference>
<name>A0A0N4XQH2_NIPBR</name>